<dbReference type="PANTHER" id="PTHR32387">
    <property type="entry name" value="WU:FJ29H11"/>
    <property type="match status" value="1"/>
</dbReference>
<dbReference type="Proteomes" id="UP000316621">
    <property type="component" value="Chromosome 5"/>
</dbReference>
<protein>
    <recommendedName>
        <fullName evidence="1">Sacsin/Nov domain-containing protein</fullName>
    </recommendedName>
</protein>
<name>A0A4Y7JRF3_PAPSO</name>
<dbReference type="OrthoDB" id="1262810at2759"/>
<evidence type="ECO:0000313" key="3">
    <source>
        <dbReference type="Proteomes" id="UP000316621"/>
    </source>
</evidence>
<evidence type="ECO:0000313" key="2">
    <source>
        <dbReference type="EMBL" id="RZC62640.1"/>
    </source>
</evidence>
<sequence length="1716" mass="195554">MAMTPKEHIEKIRKVKFKIGAKEPIQVTDDLCSVTEDLHQAVKNLSAELYAKDVHFLMEIIQNAEDNEYPEGVKPSLEFVMTTADITATGAPATLLIFNNEKGFSSKNINSICSLGNSTKKGNRQRGYIGEKGIGFKSVFLITAQPYIYSNGYQIMFNEHPCPDCDVGYIVPQWVEHPTVAEIQQTYGSAKSLPTTTIILPLKPDKVHPVKQQLSSIHPEVLLFLSKIKRLSVREANKDPKLNTLCEVSISSETEFVSRKNVGAESYTLHLSAEENTTSTEGECSYYMWRQRFPVKQENKVERRTEVEEWVITLAFPYSQRLNRGMTSPGIYAFLPTEMVTNFPFIIQADFVLASSRETILLDNKWNQGILDCVPLAFTNAFISLIKSSEAAPLSTLSSMFEFIPIKPSSYPKLDTLRESIKMKLMEENIIPSESNTEQKFFYKPREVGRIIPEFWTILMKAQKQGVSLHNLSSHGKKALSSAFDKSKYDDILEFLEVKGMDSEWYARCILSSNLVNGVRDDLYTEILSFLSEYWGFFINTNMKNIPLLKYISEYEFVTFWSITEATTLGRKLCLSKESRHTSWLIVWNNLFRCSPKCYFMPESTQEALQSFSKRETVRNWLFSFGLSGLSIFEYADLLFDSLKSAGKNHVINCAHFLYQSLSRNYLSETEVQKLCKMMPLVDKYGCVSTQRNGVLVPARGSNWVKLIGSNPWRQSDYVELSEEYSHPARFVGSHTEEKQLMAFLTKYVGASDIPHICPPDEHFPAAYSPLTKENTFLLLEWIQNLRYRRNLVEGNFLSCIREGSWLRTCLGGSTSYRPPSQSFLLTGATSGDSLLQNGSELVDIPLVDQQFYGIRINQYKEELKSIGVMFEFGEACKFMGKRLMSIAANSNLTKSNVFSILRFIRLLREKYLPLDDFIKSIKDGSWLRTRKGDLSPVESILFDSEWKVAAQISNLPLIDNDYYGEDISGFKTELELLGVKVGFQKNYKIVADFFRMPASLTVEATFLILECVRHTNSSTLVNVLKNRKWLNTGVLKSPSECFLYNAGWGCLLKVFHGFPSISEEHYGPAIVSYKGELKGLGVVVDFDEAAKVFASQFKQHASSSSITKENVLSFLSCYRHLKKTLPMEVNKCLREEKWLQTRLGRRSPSHSILCNSDWETLSSIVSLPLIDDRDKGYGREILEYREELKAIGVVAEFSSGMQFVVAGLNIPSNPSVIAAPSVFSLLTCIKILLKENKDLPKEFLKRVNRRWLKTSMGYTDPGSCLLFDSKWTSLLQHEDGPFIDDEFYCFKIASYSKELEAIGVTTDVQHGCSLVANHLESHSQFTVIARIYKCLCHFHWAPQKGATREPMNEDSVRIFIPNGSNMGRWVGPEECVLYDKDNLFGLQLNVLEKHYEKDLLNYFCLYFGVRQNPNADDYCKLWKKWESTKQKLTPVECRAFWLYIAKHWNLKTQKLLSEKLLKLPVSSKDSAEILLLDKDAVLIPDDLQLQDCLEKASPDPLFVWYPKPSFPSVTKSKLNEIFASIGARTISESVSKEGSSCLDTAELRKITSKGAFIKKGLVRIILAFLADPALGIDFEKRRQMVTYLLDLMVFETEEPITATYSLKLSTGSILKVDVSRMIRWERENMKLFTQKIDRSSAGHKENIAYATYFSEVIAEGLMWEKADQISGLCELIKLGWLLDFEEEAISFLLKRKNLQLCYEDEEFLKSAFAPE</sequence>
<reference evidence="2 3" key="1">
    <citation type="journal article" date="2018" name="Science">
        <title>The opium poppy genome and morphinan production.</title>
        <authorList>
            <person name="Guo L."/>
            <person name="Winzer T."/>
            <person name="Yang X."/>
            <person name="Li Y."/>
            <person name="Ning Z."/>
            <person name="He Z."/>
            <person name="Teodor R."/>
            <person name="Lu Y."/>
            <person name="Bowser T.A."/>
            <person name="Graham I.A."/>
            <person name="Ye K."/>
        </authorList>
    </citation>
    <scope>NUCLEOTIDE SEQUENCE [LARGE SCALE GENOMIC DNA]</scope>
    <source>
        <strain evidence="3">cv. HN1</strain>
        <tissue evidence="2">Leaves</tissue>
    </source>
</reference>
<dbReference type="Pfam" id="PF25794">
    <property type="entry name" value="SACS"/>
    <property type="match status" value="1"/>
</dbReference>
<dbReference type="EMBL" id="CM010719">
    <property type="protein sequence ID" value="RZC62640.1"/>
    <property type="molecule type" value="Genomic_DNA"/>
</dbReference>
<dbReference type="InterPro" id="IPR052957">
    <property type="entry name" value="Auxin_embryo_med"/>
</dbReference>
<dbReference type="NCBIfam" id="NF047352">
    <property type="entry name" value="P_loop_sacsin"/>
    <property type="match status" value="1"/>
</dbReference>
<proteinExistence type="predicted"/>
<dbReference type="Gramene" id="RZC62640">
    <property type="protein sequence ID" value="RZC62640"/>
    <property type="gene ID" value="C5167_024442"/>
</dbReference>
<keyword evidence="3" id="KW-1185">Reference proteome</keyword>
<gene>
    <name evidence="2" type="ORF">C5167_024442</name>
</gene>
<dbReference type="OMA" id="GWYAKCI"/>
<dbReference type="InterPro" id="IPR058210">
    <property type="entry name" value="SACS/Nov_dom"/>
</dbReference>
<dbReference type="Gene3D" id="3.30.565.10">
    <property type="entry name" value="Histidine kinase-like ATPase, C-terminal domain"/>
    <property type="match status" value="1"/>
</dbReference>
<evidence type="ECO:0000259" key="1">
    <source>
        <dbReference type="Pfam" id="PF25794"/>
    </source>
</evidence>
<feature type="domain" description="Sacsin/Nov" evidence="1">
    <location>
        <begin position="36"/>
        <end position="158"/>
    </location>
</feature>
<dbReference type="SUPFAM" id="SSF55874">
    <property type="entry name" value="ATPase domain of HSP90 chaperone/DNA topoisomerase II/histidine kinase"/>
    <property type="match status" value="1"/>
</dbReference>
<dbReference type="InterPro" id="IPR036890">
    <property type="entry name" value="HATPase_C_sf"/>
</dbReference>
<organism evidence="2 3">
    <name type="scientific">Papaver somniferum</name>
    <name type="common">Opium poppy</name>
    <dbReference type="NCBI Taxonomy" id="3469"/>
    <lineage>
        <taxon>Eukaryota</taxon>
        <taxon>Viridiplantae</taxon>
        <taxon>Streptophyta</taxon>
        <taxon>Embryophyta</taxon>
        <taxon>Tracheophyta</taxon>
        <taxon>Spermatophyta</taxon>
        <taxon>Magnoliopsida</taxon>
        <taxon>Ranunculales</taxon>
        <taxon>Papaveraceae</taxon>
        <taxon>Papaveroideae</taxon>
        <taxon>Papaver</taxon>
    </lineage>
</organism>
<dbReference type="PANTHER" id="PTHR32387:SF3">
    <property type="entry name" value="ATP_DNA BINDING PROTEIN"/>
    <property type="match status" value="1"/>
</dbReference>
<accession>A0A4Y7JRF3</accession>